<dbReference type="AlphaFoldDB" id="A0A848MF54"/>
<dbReference type="GO" id="GO:0017061">
    <property type="term" value="F:S-methyl-5-thioadenosine phosphorylase activity"/>
    <property type="evidence" value="ECO:0007669"/>
    <property type="project" value="UniProtKB-EC"/>
</dbReference>
<dbReference type="InterPro" id="IPR003730">
    <property type="entry name" value="Cu_polyphenol_OxRdtase"/>
</dbReference>
<evidence type="ECO:0000256" key="1">
    <source>
        <dbReference type="ARBA" id="ARBA00000553"/>
    </source>
</evidence>
<evidence type="ECO:0000256" key="2">
    <source>
        <dbReference type="ARBA" id="ARBA00007353"/>
    </source>
</evidence>
<dbReference type="GO" id="GO:0005507">
    <property type="term" value="F:copper ion binding"/>
    <property type="evidence" value="ECO:0007669"/>
    <property type="project" value="TreeGrafter"/>
</dbReference>
<name>A0A848MF54_9GAMM</name>
<comment type="catalytic activity">
    <reaction evidence="7">
        <text>adenosine + phosphate = alpha-D-ribose 1-phosphate + adenine</text>
        <dbReference type="Rhea" id="RHEA:27642"/>
        <dbReference type="ChEBI" id="CHEBI:16335"/>
        <dbReference type="ChEBI" id="CHEBI:16708"/>
        <dbReference type="ChEBI" id="CHEBI:43474"/>
        <dbReference type="ChEBI" id="CHEBI:57720"/>
        <dbReference type="EC" id="2.4.2.1"/>
    </reaction>
    <physiologicalReaction direction="left-to-right" evidence="7">
        <dbReference type="Rhea" id="RHEA:27643"/>
    </physiologicalReaction>
</comment>
<dbReference type="Pfam" id="PF02578">
    <property type="entry name" value="Cu-oxidase_4"/>
    <property type="match status" value="1"/>
</dbReference>
<comment type="catalytic activity">
    <reaction evidence="6">
        <text>adenosine + H2O + H(+) = inosine + NH4(+)</text>
        <dbReference type="Rhea" id="RHEA:24408"/>
        <dbReference type="ChEBI" id="CHEBI:15377"/>
        <dbReference type="ChEBI" id="CHEBI:15378"/>
        <dbReference type="ChEBI" id="CHEBI:16335"/>
        <dbReference type="ChEBI" id="CHEBI:17596"/>
        <dbReference type="ChEBI" id="CHEBI:28938"/>
        <dbReference type="EC" id="3.5.4.4"/>
    </reaction>
    <physiologicalReaction direction="left-to-right" evidence="6">
        <dbReference type="Rhea" id="RHEA:24409"/>
    </physiologicalReaction>
</comment>
<evidence type="ECO:0000313" key="10">
    <source>
        <dbReference type="Proteomes" id="UP000585363"/>
    </source>
</evidence>
<keyword evidence="3" id="KW-0808">Transferase</keyword>
<proteinExistence type="inferred from homology"/>
<evidence type="ECO:0000313" key="9">
    <source>
        <dbReference type="EMBL" id="NMP26918.1"/>
    </source>
</evidence>
<comment type="catalytic activity">
    <reaction evidence="1">
        <text>inosine + phosphate = alpha-D-ribose 1-phosphate + hypoxanthine</text>
        <dbReference type="Rhea" id="RHEA:27646"/>
        <dbReference type="ChEBI" id="CHEBI:17368"/>
        <dbReference type="ChEBI" id="CHEBI:17596"/>
        <dbReference type="ChEBI" id="CHEBI:43474"/>
        <dbReference type="ChEBI" id="CHEBI:57720"/>
        <dbReference type="EC" id="2.4.2.1"/>
    </reaction>
    <physiologicalReaction direction="left-to-right" evidence="1">
        <dbReference type="Rhea" id="RHEA:27647"/>
    </physiologicalReaction>
</comment>
<keyword evidence="5" id="KW-0862">Zinc</keyword>
<dbReference type="PANTHER" id="PTHR30616">
    <property type="entry name" value="UNCHARACTERIZED PROTEIN YFIH"/>
    <property type="match status" value="1"/>
</dbReference>
<reference evidence="9 10" key="2">
    <citation type="submission" date="2020-06" db="EMBL/GenBank/DDBJ databases">
        <title>Polyphasic characterization of a Rahnella strain isolated from tree sap.</title>
        <authorList>
            <person name="Kim I.S."/>
        </authorList>
    </citation>
    <scope>NUCLEOTIDE SEQUENCE [LARGE SCALE GENOMIC DNA]</scope>
    <source>
        <strain evidence="9 10">SAP-1</strain>
    </source>
</reference>
<dbReference type="PANTHER" id="PTHR30616:SF3">
    <property type="entry name" value="PURINE NUCLEOSIDE PHOSPHORYLASE"/>
    <property type="match status" value="1"/>
</dbReference>
<organism evidence="9 10">
    <name type="scientific">Rouxiella aceris</name>
    <dbReference type="NCBI Taxonomy" id="2703884"/>
    <lineage>
        <taxon>Bacteria</taxon>
        <taxon>Pseudomonadati</taxon>
        <taxon>Pseudomonadota</taxon>
        <taxon>Gammaproteobacteria</taxon>
        <taxon>Enterobacterales</taxon>
        <taxon>Yersiniaceae</taxon>
        <taxon>Rouxiella</taxon>
    </lineage>
</organism>
<protein>
    <submittedName>
        <fullName evidence="9">Polyphenol oxidase family protein</fullName>
    </submittedName>
</protein>
<evidence type="ECO:0000256" key="5">
    <source>
        <dbReference type="ARBA" id="ARBA00022833"/>
    </source>
</evidence>
<dbReference type="Gene3D" id="3.60.140.10">
    <property type="entry name" value="CNF1/YfiH-like putative cysteine hydrolases"/>
    <property type="match status" value="1"/>
</dbReference>
<comment type="similarity">
    <text evidence="2">Belongs to the purine nucleoside phosphorylase YfiH/LACC1 family.</text>
</comment>
<dbReference type="InterPro" id="IPR011324">
    <property type="entry name" value="Cytotoxic_necrot_fac-like_cat"/>
</dbReference>
<keyword evidence="4" id="KW-0479">Metal-binding</keyword>
<dbReference type="RefSeq" id="WP_169402622.1">
    <property type="nucleotide sequence ID" value="NZ_JAADJU010000004.1"/>
</dbReference>
<dbReference type="Proteomes" id="UP000585363">
    <property type="component" value="Unassembled WGS sequence"/>
</dbReference>
<keyword evidence="10" id="KW-1185">Reference proteome</keyword>
<evidence type="ECO:0000256" key="4">
    <source>
        <dbReference type="ARBA" id="ARBA00022723"/>
    </source>
</evidence>
<comment type="caution">
    <text evidence="9">The sequence shown here is derived from an EMBL/GenBank/DDBJ whole genome shotgun (WGS) entry which is preliminary data.</text>
</comment>
<reference evidence="9 10" key="1">
    <citation type="submission" date="2020-01" db="EMBL/GenBank/DDBJ databases">
        <authorList>
            <person name="Lee S.D."/>
        </authorList>
    </citation>
    <scope>NUCLEOTIDE SEQUENCE [LARGE SCALE GENOMIC DNA]</scope>
    <source>
        <strain evidence="9 10">SAP-1</strain>
    </source>
</reference>
<dbReference type="CDD" id="cd16833">
    <property type="entry name" value="YfiH"/>
    <property type="match status" value="1"/>
</dbReference>
<comment type="catalytic activity">
    <reaction evidence="8">
        <text>S-methyl-5'-thioadenosine + phosphate = 5-(methylsulfanyl)-alpha-D-ribose 1-phosphate + adenine</text>
        <dbReference type="Rhea" id="RHEA:11852"/>
        <dbReference type="ChEBI" id="CHEBI:16708"/>
        <dbReference type="ChEBI" id="CHEBI:17509"/>
        <dbReference type="ChEBI" id="CHEBI:43474"/>
        <dbReference type="ChEBI" id="CHEBI:58533"/>
        <dbReference type="EC" id="2.4.2.28"/>
    </reaction>
    <physiologicalReaction direction="left-to-right" evidence="8">
        <dbReference type="Rhea" id="RHEA:11853"/>
    </physiologicalReaction>
</comment>
<evidence type="ECO:0000256" key="8">
    <source>
        <dbReference type="ARBA" id="ARBA00049893"/>
    </source>
</evidence>
<dbReference type="InterPro" id="IPR038371">
    <property type="entry name" value="Cu_polyphenol_OxRdtase_sf"/>
</dbReference>
<dbReference type="EMBL" id="JAADJU010000004">
    <property type="protein sequence ID" value="NMP26918.1"/>
    <property type="molecule type" value="Genomic_DNA"/>
</dbReference>
<evidence type="ECO:0000256" key="6">
    <source>
        <dbReference type="ARBA" id="ARBA00047989"/>
    </source>
</evidence>
<evidence type="ECO:0000256" key="3">
    <source>
        <dbReference type="ARBA" id="ARBA00022679"/>
    </source>
</evidence>
<sequence>MSDISALLNQIPTIKHGFGSKDALLPQTLQAFSHTLPEKKQVHGITIIDVTHPQQQCGEADGFYTEQPGILLTVFTADCLPVVFSHKQGKAVAVVHAGWRGLHQGILEQMAQRINQSGSTEDWVASIGPAAGPCCYQVSEELVDEFQQGLDLPPALISPRHRHLDLPAIAFAKLTRAGFAAVDLAGSCTICTPASQAAKGYKYTSFRRNSLQRALDPTHPGISGRNQQSGIIILPAASAG</sequence>
<accession>A0A848MF54</accession>
<evidence type="ECO:0000256" key="7">
    <source>
        <dbReference type="ARBA" id="ARBA00048968"/>
    </source>
</evidence>
<gene>
    <name evidence="9" type="ORF">GW590_08575</name>
</gene>
<dbReference type="SUPFAM" id="SSF64438">
    <property type="entry name" value="CNF1/YfiH-like putative cysteine hydrolases"/>
    <property type="match status" value="1"/>
</dbReference>